<keyword evidence="1" id="KW-1133">Transmembrane helix</keyword>
<sequence>MRLRSFAMTASRTLMARLRRRPAPDAATQATVQQPLLPRAARRRRGATAVELALVGGPFFVLIIGTMEAAWQLATSAALDHAALKASRFGATGTNSIPDWQRAGTAPAELPSCRSTGIAWLVSSSTGGLIRAGANLTVTTATWGNVGSVTGNGTAGAGTGGQITSYNIRYRQPFITGPVAASFWGTNGFTHQTTIVIKNEPFENTTC</sequence>
<reference evidence="3 4" key="1">
    <citation type="submission" date="2021-03" db="EMBL/GenBank/DDBJ databases">
        <authorList>
            <person name="So Y."/>
        </authorList>
    </citation>
    <scope>NUCLEOTIDE SEQUENCE [LARGE SCALE GENOMIC DNA]</scope>
    <source>
        <strain evidence="3 4">PWR1</strain>
    </source>
</reference>
<keyword evidence="1" id="KW-0812">Transmembrane</keyword>
<dbReference type="RefSeq" id="WP_209352923.1">
    <property type="nucleotide sequence ID" value="NZ_JAGIYZ010000016.1"/>
</dbReference>
<dbReference type="Pfam" id="PF07811">
    <property type="entry name" value="TadE"/>
    <property type="match status" value="1"/>
</dbReference>
<feature type="domain" description="TadE-like" evidence="2">
    <location>
        <begin position="46"/>
        <end position="88"/>
    </location>
</feature>
<feature type="transmembrane region" description="Helical" evidence="1">
    <location>
        <begin position="49"/>
        <end position="71"/>
    </location>
</feature>
<evidence type="ECO:0000256" key="1">
    <source>
        <dbReference type="SAM" id="Phobius"/>
    </source>
</evidence>
<dbReference type="EMBL" id="JAGIYZ010000016">
    <property type="protein sequence ID" value="MBP0465541.1"/>
    <property type="molecule type" value="Genomic_DNA"/>
</dbReference>
<protein>
    <submittedName>
        <fullName evidence="3">Pilus assembly protein</fullName>
    </submittedName>
</protein>
<name>A0ABS4AW00_9PROT</name>
<dbReference type="Proteomes" id="UP000680815">
    <property type="component" value="Unassembled WGS sequence"/>
</dbReference>
<evidence type="ECO:0000259" key="2">
    <source>
        <dbReference type="Pfam" id="PF07811"/>
    </source>
</evidence>
<evidence type="ECO:0000313" key="4">
    <source>
        <dbReference type="Proteomes" id="UP000680815"/>
    </source>
</evidence>
<keyword evidence="4" id="KW-1185">Reference proteome</keyword>
<gene>
    <name evidence="3" type="ORF">J5Y09_16570</name>
</gene>
<comment type="caution">
    <text evidence="3">The sequence shown here is derived from an EMBL/GenBank/DDBJ whole genome shotgun (WGS) entry which is preliminary data.</text>
</comment>
<dbReference type="InterPro" id="IPR012495">
    <property type="entry name" value="TadE-like_dom"/>
</dbReference>
<organism evidence="3 4">
    <name type="scientific">Roseomonas nitratireducens</name>
    <dbReference type="NCBI Taxonomy" id="2820810"/>
    <lineage>
        <taxon>Bacteria</taxon>
        <taxon>Pseudomonadati</taxon>
        <taxon>Pseudomonadota</taxon>
        <taxon>Alphaproteobacteria</taxon>
        <taxon>Acetobacterales</taxon>
        <taxon>Roseomonadaceae</taxon>
        <taxon>Roseomonas</taxon>
    </lineage>
</organism>
<proteinExistence type="predicted"/>
<evidence type="ECO:0000313" key="3">
    <source>
        <dbReference type="EMBL" id="MBP0465541.1"/>
    </source>
</evidence>
<accession>A0ABS4AW00</accession>
<keyword evidence="1" id="KW-0472">Membrane</keyword>